<gene>
    <name evidence="3" type="ORF">OB2597_06625</name>
</gene>
<proteinExistence type="predicted"/>
<dbReference type="InterPro" id="IPR005094">
    <property type="entry name" value="Endonuclease_MobA/VirD2"/>
</dbReference>
<dbReference type="HOGENOM" id="CLU_039168_0_0_5"/>
<evidence type="ECO:0000259" key="2">
    <source>
        <dbReference type="Pfam" id="PF03432"/>
    </source>
</evidence>
<dbReference type="eggNOG" id="COG0612">
    <property type="taxonomic scope" value="Bacteria"/>
</dbReference>
<protein>
    <recommendedName>
        <fullName evidence="2">MobA/VirD2-like nuclease domain-containing protein</fullName>
    </recommendedName>
</protein>
<name>A3TTG0_PSEBH</name>
<evidence type="ECO:0000313" key="3">
    <source>
        <dbReference type="EMBL" id="EAQ04937.1"/>
    </source>
</evidence>
<dbReference type="Pfam" id="PF03432">
    <property type="entry name" value="Relaxase"/>
    <property type="match status" value="1"/>
</dbReference>
<feature type="region of interest" description="Disordered" evidence="1">
    <location>
        <begin position="380"/>
        <end position="418"/>
    </location>
</feature>
<comment type="caution">
    <text evidence="3">The sequence shown here is derived from an EMBL/GenBank/DDBJ whole genome shotgun (WGS) entry which is preliminary data.</text>
</comment>
<dbReference type="RefSeq" id="WP_009805554.1">
    <property type="nucleotide sequence ID" value="NZ_CH724131.1"/>
</dbReference>
<reference evidence="3 4" key="1">
    <citation type="journal article" date="2010" name="J. Bacteriol.">
        <title>Genome sequences of Oceanicola granulosus HTCC2516(T) and Oceanicola batsensis HTCC2597(TDelta).</title>
        <authorList>
            <person name="Thrash J.C."/>
            <person name="Cho J.C."/>
            <person name="Vergin K.L."/>
            <person name="Giovannoni S.J."/>
        </authorList>
    </citation>
    <scope>NUCLEOTIDE SEQUENCE [LARGE SCALE GENOMIC DNA]</scope>
    <source>
        <strain evidence="4">ATCC BAA-863 / DSM 15984 / KCTC 12145 / HTCC2597</strain>
    </source>
</reference>
<keyword evidence="4" id="KW-1185">Reference proteome</keyword>
<dbReference type="AlphaFoldDB" id="A3TTG0"/>
<feature type="region of interest" description="Disordered" evidence="1">
    <location>
        <begin position="283"/>
        <end position="319"/>
    </location>
</feature>
<evidence type="ECO:0000256" key="1">
    <source>
        <dbReference type="SAM" id="MobiDB-lite"/>
    </source>
</evidence>
<feature type="compositionally biased region" description="Basic and acidic residues" evidence="1">
    <location>
        <begin position="393"/>
        <end position="404"/>
    </location>
</feature>
<organism evidence="3 4">
    <name type="scientific">Pseudooceanicola batsensis (strain ATCC BAA-863 / DSM 15984 / KCTC 12145 / HTCC2597)</name>
    <name type="common">Oceanicola batsensis</name>
    <dbReference type="NCBI Taxonomy" id="252305"/>
    <lineage>
        <taxon>Bacteria</taxon>
        <taxon>Pseudomonadati</taxon>
        <taxon>Pseudomonadota</taxon>
        <taxon>Alphaproteobacteria</taxon>
        <taxon>Rhodobacterales</taxon>
        <taxon>Paracoccaceae</taxon>
        <taxon>Pseudooceanicola</taxon>
    </lineage>
</organism>
<dbReference type="EMBL" id="AAMO01000001">
    <property type="protein sequence ID" value="EAQ04937.1"/>
    <property type="molecule type" value="Genomic_DNA"/>
</dbReference>
<dbReference type="STRING" id="252305.OB2597_06625"/>
<dbReference type="Proteomes" id="UP000004318">
    <property type="component" value="Unassembled WGS sequence"/>
</dbReference>
<evidence type="ECO:0000313" key="4">
    <source>
        <dbReference type="Proteomes" id="UP000004318"/>
    </source>
</evidence>
<feature type="compositionally biased region" description="Basic and acidic residues" evidence="1">
    <location>
        <begin position="297"/>
        <end position="317"/>
    </location>
</feature>
<accession>A3TTG0</accession>
<dbReference type="OrthoDB" id="1826980at2"/>
<sequence length="418" mass="48937">MIMVGNQRGNGLKLAAHLMNIHDNDHVEVHELRGFTAENLHGAFQEADAISKGTKCRQYLFSLSISPPETEKVSTADILIAVERAEQKLGLNDQARAIVFHEKQGRRHAHVVWSRIDVMEMKAINLSFYKSRLNDVSKDLFLEHGWRLPDGYRDRNNRDPRNFTLSEWQQARRATKDAREIKRTFQEAWSVSDTKDAFAHALEEKGYVLARGDRRGFVALDVHGEVYAVPKWTGLKTRQVREKLGDPKELRSVDEAKAHVTETMHPALSRWQEELEARQQKLKEAQEQQRRKLIKKQRTERQRLKQKLEERQTHEAQQRQARFRKGLQGLWDRVRGEHSRIRKENEADAWAAHLRDREEADEMIFRQIEERKKLKHERIRAMSSIRGQAQDLASDREKFREARGRPSGMARDGPSFER</sequence>
<feature type="domain" description="MobA/VirD2-like nuclease" evidence="2">
    <location>
        <begin position="23"/>
        <end position="146"/>
    </location>
</feature>